<gene>
    <name evidence="2" type="ORF">Q0812_13420</name>
</gene>
<comment type="caution">
    <text evidence="2">The sequence shown here is derived from an EMBL/GenBank/DDBJ whole genome shotgun (WGS) entry which is preliminary data.</text>
</comment>
<dbReference type="RefSeq" id="WP_302110860.1">
    <property type="nucleotide sequence ID" value="NZ_JAUKTR010000006.1"/>
</dbReference>
<name>A0ABT8SPC7_9CAUL</name>
<dbReference type="Proteomes" id="UP001169063">
    <property type="component" value="Unassembled WGS sequence"/>
</dbReference>
<protein>
    <recommendedName>
        <fullName evidence="1">DUF6950 domain-containing protein</fullName>
    </recommendedName>
</protein>
<feature type="domain" description="DUF6950" evidence="1">
    <location>
        <begin position="12"/>
        <end position="138"/>
    </location>
</feature>
<proteinExistence type="predicted"/>
<dbReference type="EMBL" id="JAUKTR010000006">
    <property type="protein sequence ID" value="MDO1560429.1"/>
    <property type="molecule type" value="Genomic_DNA"/>
</dbReference>
<evidence type="ECO:0000259" key="1">
    <source>
        <dbReference type="Pfam" id="PF22262"/>
    </source>
</evidence>
<keyword evidence="3" id="KW-1185">Reference proteome</keyword>
<dbReference type="InterPro" id="IPR053802">
    <property type="entry name" value="DUF6950"/>
</dbReference>
<evidence type="ECO:0000313" key="2">
    <source>
        <dbReference type="EMBL" id="MDO1560429.1"/>
    </source>
</evidence>
<dbReference type="Pfam" id="PF22262">
    <property type="entry name" value="DUF6950"/>
    <property type="match status" value="1"/>
</dbReference>
<evidence type="ECO:0000313" key="3">
    <source>
        <dbReference type="Proteomes" id="UP001169063"/>
    </source>
</evidence>
<organism evidence="2 3">
    <name type="scientific">Peiella sedimenti</name>
    <dbReference type="NCBI Taxonomy" id="3061083"/>
    <lineage>
        <taxon>Bacteria</taxon>
        <taxon>Pseudomonadati</taxon>
        <taxon>Pseudomonadota</taxon>
        <taxon>Alphaproteobacteria</taxon>
        <taxon>Caulobacterales</taxon>
        <taxon>Caulobacteraceae</taxon>
        <taxon>Peiella</taxon>
    </lineage>
</organism>
<reference evidence="2" key="1">
    <citation type="submission" date="2023-07" db="EMBL/GenBank/DDBJ databases">
        <title>Brevundimonas soil sp. nov., isolated from the soil of chemical plant.</title>
        <authorList>
            <person name="Wu N."/>
        </authorList>
    </citation>
    <scope>NUCLEOTIDE SEQUENCE</scope>
    <source>
        <strain evidence="2">XZ-24</strain>
    </source>
</reference>
<accession>A0ABT8SPC7</accession>
<sequence>MLSYGERVAIAQAAVNKYSGRPFEWGRADCVRLAAFVLREAGRPVSLTKAGAYSTATGALRALKRAGFSTLPEAVSAHGLVEIAPAAAWPGDLMLLPQEGEGTWGGALVVRLTNGRALGFIDGVGAILQPSALVTAWRLG</sequence>